<comment type="similarity">
    <text evidence="2">Belongs to the alkaline ceramidase family.</text>
</comment>
<feature type="transmembrane region" description="Helical" evidence="10">
    <location>
        <begin position="147"/>
        <end position="166"/>
    </location>
</feature>
<accession>A0A2D3VQK9</accession>
<reference evidence="11 12" key="1">
    <citation type="submission" date="2016-03" db="EMBL/GenBank/DDBJ databases">
        <authorList>
            <person name="Ploux O."/>
        </authorList>
    </citation>
    <scope>NUCLEOTIDE SEQUENCE [LARGE SCALE GENOMIC DNA]</scope>
    <source>
        <strain evidence="11 12">URUG2</strain>
    </source>
</reference>
<keyword evidence="7" id="KW-0479">Metal-binding</keyword>
<feature type="binding site" evidence="7">
    <location>
        <position position="26"/>
    </location>
    <ligand>
        <name>Ca(2+)</name>
        <dbReference type="ChEBI" id="CHEBI:29108"/>
    </ligand>
</feature>
<organism evidence="11 12">
    <name type="scientific">Ramularia collo-cygni</name>
    <dbReference type="NCBI Taxonomy" id="112498"/>
    <lineage>
        <taxon>Eukaryota</taxon>
        <taxon>Fungi</taxon>
        <taxon>Dikarya</taxon>
        <taxon>Ascomycota</taxon>
        <taxon>Pezizomycotina</taxon>
        <taxon>Dothideomycetes</taxon>
        <taxon>Dothideomycetidae</taxon>
        <taxon>Mycosphaerellales</taxon>
        <taxon>Mycosphaerellaceae</taxon>
        <taxon>Ramularia</taxon>
    </lineage>
</organism>
<feature type="binding site" evidence="7">
    <location>
        <position position="37"/>
    </location>
    <ligand>
        <name>Ca(2+)</name>
        <dbReference type="ChEBI" id="CHEBI:29108"/>
    </ligand>
</feature>
<keyword evidence="6 10" id="KW-0472">Membrane</keyword>
<dbReference type="GO" id="GO:0005789">
    <property type="term" value="C:endoplasmic reticulum membrane"/>
    <property type="evidence" value="ECO:0007669"/>
    <property type="project" value="TreeGrafter"/>
</dbReference>
<keyword evidence="7" id="KW-0106">Calcium</keyword>
<feature type="transmembrane region" description="Helical" evidence="10">
    <location>
        <begin position="34"/>
        <end position="54"/>
    </location>
</feature>
<feature type="transmembrane region" description="Helical" evidence="10">
    <location>
        <begin position="94"/>
        <end position="112"/>
    </location>
</feature>
<feature type="region of interest" description="Disordered" evidence="9">
    <location>
        <begin position="179"/>
        <end position="203"/>
    </location>
</feature>
<evidence type="ECO:0000256" key="5">
    <source>
        <dbReference type="ARBA" id="ARBA00022989"/>
    </source>
</evidence>
<dbReference type="Proteomes" id="UP000225277">
    <property type="component" value="Unassembled WGS sequence"/>
</dbReference>
<keyword evidence="3 10" id="KW-0812">Transmembrane</keyword>
<dbReference type="GO" id="GO:0046513">
    <property type="term" value="P:ceramide biosynthetic process"/>
    <property type="evidence" value="ECO:0007669"/>
    <property type="project" value="TreeGrafter"/>
</dbReference>
<dbReference type="GO" id="GO:0016811">
    <property type="term" value="F:hydrolase activity, acting on carbon-nitrogen (but not peptide) bonds, in linear amides"/>
    <property type="evidence" value="ECO:0007669"/>
    <property type="project" value="InterPro"/>
</dbReference>
<evidence type="ECO:0000256" key="10">
    <source>
        <dbReference type="SAM" id="Phobius"/>
    </source>
</evidence>
<protein>
    <submittedName>
        <fullName evidence="11">Related to alkaline ceramidase</fullName>
    </submittedName>
</protein>
<evidence type="ECO:0000256" key="7">
    <source>
        <dbReference type="PIRSR" id="PIRSR608901-1"/>
    </source>
</evidence>
<dbReference type="OrthoDB" id="187171at2759"/>
<feature type="binding site" evidence="7">
    <location>
        <position position="28"/>
    </location>
    <ligand>
        <name>Ca(2+)</name>
        <dbReference type="ChEBI" id="CHEBI:29108"/>
    </ligand>
</feature>
<feature type="binding site" evidence="8">
    <location>
        <position position="85"/>
    </location>
    <ligand>
        <name>Zn(2+)</name>
        <dbReference type="ChEBI" id="CHEBI:29105"/>
        <note>catalytic</note>
    </ligand>
</feature>
<evidence type="ECO:0000256" key="1">
    <source>
        <dbReference type="ARBA" id="ARBA00004141"/>
    </source>
</evidence>
<evidence type="ECO:0000256" key="2">
    <source>
        <dbReference type="ARBA" id="ARBA00009780"/>
    </source>
</evidence>
<keyword evidence="5 10" id="KW-1133">Transmembrane helix</keyword>
<feature type="binding site" evidence="8">
    <location>
        <position position="263"/>
    </location>
    <ligand>
        <name>Zn(2+)</name>
        <dbReference type="ChEBI" id="CHEBI:29105"/>
        <note>catalytic</note>
    </ligand>
</feature>
<dbReference type="InterPro" id="IPR008901">
    <property type="entry name" value="ACER"/>
</dbReference>
<dbReference type="GeneID" id="35605212"/>
<keyword evidence="4" id="KW-0378">Hydrolase</keyword>
<dbReference type="EMBL" id="FJUY01000021">
    <property type="protein sequence ID" value="CZT24438.1"/>
    <property type="molecule type" value="Genomic_DNA"/>
</dbReference>
<feature type="transmembrane region" description="Helical" evidence="10">
    <location>
        <begin position="260"/>
        <end position="280"/>
    </location>
</feature>
<feature type="transmembrane region" description="Helical" evidence="10">
    <location>
        <begin position="119"/>
        <end position="141"/>
    </location>
</feature>
<evidence type="ECO:0000256" key="3">
    <source>
        <dbReference type="ARBA" id="ARBA00022692"/>
    </source>
</evidence>
<keyword evidence="8" id="KW-0862">Zinc</keyword>
<evidence type="ECO:0000313" key="11">
    <source>
        <dbReference type="EMBL" id="CZT24438.1"/>
    </source>
</evidence>
<dbReference type="STRING" id="112498.A0A2D3VQK9"/>
<proteinExistence type="inferred from homology"/>
<feature type="compositionally biased region" description="Basic and acidic residues" evidence="9">
    <location>
        <begin position="184"/>
        <end position="203"/>
    </location>
</feature>
<dbReference type="PANTHER" id="PTHR46187">
    <property type="entry name" value="ALKALINE CERAMIDASE 3"/>
    <property type="match status" value="1"/>
</dbReference>
<dbReference type="AlphaFoldDB" id="A0A2D3VQK9"/>
<feature type="binding site" evidence="7">
    <location>
        <position position="23"/>
    </location>
    <ligand>
        <name>Ca(2+)</name>
        <dbReference type="ChEBI" id="CHEBI:29108"/>
    </ligand>
</feature>
<evidence type="ECO:0000256" key="9">
    <source>
        <dbReference type="SAM" id="MobiDB-lite"/>
    </source>
</evidence>
<feature type="binding site" evidence="7">
    <location>
        <position position="24"/>
    </location>
    <ligand>
        <name>Ca(2+)</name>
        <dbReference type="ChEBI" id="CHEBI:29108"/>
    </ligand>
</feature>
<comment type="cofactor">
    <cofactor evidence="8">
        <name>Zn(2+)</name>
        <dbReference type="ChEBI" id="CHEBI:29105"/>
    </cofactor>
</comment>
<evidence type="ECO:0000256" key="8">
    <source>
        <dbReference type="PIRSR" id="PIRSR608901-2"/>
    </source>
</evidence>
<feature type="transmembrane region" description="Helical" evidence="10">
    <location>
        <begin position="209"/>
        <end position="231"/>
    </location>
</feature>
<dbReference type="PANTHER" id="PTHR46187:SF3">
    <property type="entry name" value="ALKALINE CERAMIDASE 3"/>
    <property type="match status" value="1"/>
</dbReference>
<gene>
    <name evidence="11" type="ORF">RCC_10163</name>
</gene>
<evidence type="ECO:0000256" key="6">
    <source>
        <dbReference type="ARBA" id="ARBA00023136"/>
    </source>
</evidence>
<keyword evidence="12" id="KW-1185">Reference proteome</keyword>
<sequence length="317" mass="37055">MLSIPYPPASPDGYWHPHTSTIDWCEENYWLTRYIAEVVNSFTNLIFVYLAIVGMHNCYKHQHDRIFLITFFGYAIVGFGSFAFHATLKYPMQLVDELSMIYTTCLMVWATFEHKRPMLFKVVLAISIAGLALFITLYYHYLQDPTFHQNAYAILTAIVLIRSMVLQELHIRPYFRGKASESGSIDKSKLSPQEAQKEERRRDERDRSILRRMWTLVAMGLGIFLTGFAIWSLDNNHCNKIRGWRKELGLPWGVLLEGHGIWHLFTGVGAYCYIVWGIWLRHCLNGKADEYELHWPSIFWTVPRIVRTQVSHAKRTD</sequence>
<name>A0A2D3VQK9_9PEZI</name>
<feature type="transmembrane region" description="Helical" evidence="10">
    <location>
        <begin position="66"/>
        <end position="88"/>
    </location>
</feature>
<feature type="binding site" evidence="8">
    <location>
        <position position="259"/>
    </location>
    <ligand>
        <name>Zn(2+)</name>
        <dbReference type="ChEBI" id="CHEBI:29105"/>
        <note>catalytic</note>
    </ligand>
</feature>
<dbReference type="GO" id="GO:0046514">
    <property type="term" value="P:ceramide catabolic process"/>
    <property type="evidence" value="ECO:0007669"/>
    <property type="project" value="TreeGrafter"/>
</dbReference>
<dbReference type="Pfam" id="PF05875">
    <property type="entry name" value="Ceramidase"/>
    <property type="match status" value="1"/>
</dbReference>
<evidence type="ECO:0000256" key="4">
    <source>
        <dbReference type="ARBA" id="ARBA00022801"/>
    </source>
</evidence>
<dbReference type="RefSeq" id="XP_023631162.1">
    <property type="nucleotide sequence ID" value="XM_023775394.1"/>
</dbReference>
<comment type="subcellular location">
    <subcellularLocation>
        <location evidence="1">Membrane</location>
        <topology evidence="1">Multi-pass membrane protein</topology>
    </subcellularLocation>
</comment>
<dbReference type="GO" id="GO:0046872">
    <property type="term" value="F:metal ion binding"/>
    <property type="evidence" value="ECO:0007669"/>
    <property type="project" value="UniProtKB-KW"/>
</dbReference>
<evidence type="ECO:0000313" key="12">
    <source>
        <dbReference type="Proteomes" id="UP000225277"/>
    </source>
</evidence>